<evidence type="ECO:0000256" key="4">
    <source>
        <dbReference type="ARBA" id="ARBA00022692"/>
    </source>
</evidence>
<dbReference type="GO" id="GO:0005249">
    <property type="term" value="F:voltage-gated potassium channel activity"/>
    <property type="evidence" value="ECO:0007669"/>
    <property type="project" value="InterPro"/>
</dbReference>
<comment type="subcellular location">
    <subcellularLocation>
        <location evidence="1">Membrane</location>
        <topology evidence="1">Multi-pass membrane protein</topology>
    </subcellularLocation>
</comment>
<dbReference type="Pfam" id="PF00027">
    <property type="entry name" value="cNMP_binding"/>
    <property type="match status" value="1"/>
</dbReference>
<dbReference type="CDD" id="cd00038">
    <property type="entry name" value="CAP_ED"/>
    <property type="match status" value="1"/>
</dbReference>
<feature type="transmembrane region" description="Helical" evidence="13">
    <location>
        <begin position="174"/>
        <end position="191"/>
    </location>
</feature>
<dbReference type="InterPro" id="IPR018488">
    <property type="entry name" value="cNMP-bd_CS"/>
</dbReference>
<evidence type="ECO:0000256" key="7">
    <source>
        <dbReference type="ARBA" id="ARBA00022958"/>
    </source>
</evidence>
<evidence type="ECO:0000256" key="9">
    <source>
        <dbReference type="ARBA" id="ARBA00023065"/>
    </source>
</evidence>
<protein>
    <submittedName>
        <fullName evidence="15">Voltage-gated potassium channel</fullName>
    </submittedName>
</protein>
<dbReference type="GO" id="GO:0001508">
    <property type="term" value="P:action potential"/>
    <property type="evidence" value="ECO:0007669"/>
    <property type="project" value="TreeGrafter"/>
</dbReference>
<evidence type="ECO:0000256" key="5">
    <source>
        <dbReference type="ARBA" id="ARBA00022826"/>
    </source>
</evidence>
<keyword evidence="11 15" id="KW-0407">Ion channel</keyword>
<evidence type="ECO:0000259" key="14">
    <source>
        <dbReference type="PROSITE" id="PS50042"/>
    </source>
</evidence>
<dbReference type="PRINTS" id="PR00169">
    <property type="entry name" value="KCHANNEL"/>
</dbReference>
<keyword evidence="8 13" id="KW-1133">Transmembrane helix</keyword>
<dbReference type="InterPro" id="IPR003280">
    <property type="entry name" value="2pore_dom_K_chnl"/>
</dbReference>
<evidence type="ECO:0000313" key="15">
    <source>
        <dbReference type="EMBL" id="MBB4039776.1"/>
    </source>
</evidence>
<dbReference type="Pfam" id="PF00520">
    <property type="entry name" value="Ion_trans"/>
    <property type="match status" value="1"/>
</dbReference>
<keyword evidence="3" id="KW-0633">Potassium transport</keyword>
<evidence type="ECO:0000256" key="12">
    <source>
        <dbReference type="SAM" id="MobiDB-lite"/>
    </source>
</evidence>
<feature type="transmembrane region" description="Helical" evidence="13">
    <location>
        <begin position="12"/>
        <end position="32"/>
    </location>
</feature>
<keyword evidence="16" id="KW-1185">Reference proteome</keyword>
<organism evidence="15 16">
    <name type="scientific">Microvirga flocculans</name>
    <dbReference type="NCBI Taxonomy" id="217168"/>
    <lineage>
        <taxon>Bacteria</taxon>
        <taxon>Pseudomonadati</taxon>
        <taxon>Pseudomonadota</taxon>
        <taxon>Alphaproteobacteria</taxon>
        <taxon>Hyphomicrobiales</taxon>
        <taxon>Methylobacteriaceae</taxon>
        <taxon>Microvirga</taxon>
    </lineage>
</organism>
<keyword evidence="7" id="KW-0630">Potassium</keyword>
<feature type="transmembrane region" description="Helical" evidence="13">
    <location>
        <begin position="38"/>
        <end position="57"/>
    </location>
</feature>
<sequence length="384" mass="42213">MNDRTDDVVHAILIGLILVNVGSVILQSVPAWETSYSFAFAVIEIVSVTIFSAEYGLRLWSAPEHTPWQEMHPWRARLHFALQPLSIIDLLAIIPFYAALMTSFDLRTLLLLRLIRFFKLARYSPGLATLFNAIYNERRGLIAASIILAGTVIIAASVMHVIERDAQPDKFGTIPDAIYWAVITLATVGYGDVVPVTGLGKMVASLTAVLGILMLALPVGLLASAFAREIQKRDFIVTWSMVARVPIFAQLEIDDLQEIMDRLHSKYCAQDEIIVHRGEPAEAMYFIATGKVEIELSPKPVTMGPGEFFGEMAILNRSERSATVRALKPSKLLVLDARSQSPHGSQPAHGGPDPESRRSTLKGIAAGLIRWSLNRPPIAIGKPS</sequence>
<evidence type="ECO:0000256" key="3">
    <source>
        <dbReference type="ARBA" id="ARBA00022538"/>
    </source>
</evidence>
<keyword evidence="10 13" id="KW-0472">Membrane</keyword>
<dbReference type="GO" id="GO:0008076">
    <property type="term" value="C:voltage-gated potassium channel complex"/>
    <property type="evidence" value="ECO:0007669"/>
    <property type="project" value="InterPro"/>
</dbReference>
<dbReference type="SUPFAM" id="SSF51206">
    <property type="entry name" value="cAMP-binding domain-like"/>
    <property type="match status" value="1"/>
</dbReference>
<dbReference type="PANTHER" id="PTHR11537:SF254">
    <property type="entry name" value="POTASSIUM VOLTAGE-GATED CHANNEL PROTEIN SHAB"/>
    <property type="match status" value="1"/>
</dbReference>
<dbReference type="RefSeq" id="WP_161634646.1">
    <property type="nucleotide sequence ID" value="NZ_JACIDC010000004.1"/>
</dbReference>
<evidence type="ECO:0000256" key="10">
    <source>
        <dbReference type="ARBA" id="ARBA00023136"/>
    </source>
</evidence>
<dbReference type="InterPro" id="IPR000595">
    <property type="entry name" value="cNMP-bd_dom"/>
</dbReference>
<dbReference type="PROSITE" id="PS50042">
    <property type="entry name" value="CNMP_BINDING_3"/>
    <property type="match status" value="1"/>
</dbReference>
<feature type="transmembrane region" description="Helical" evidence="13">
    <location>
        <begin position="78"/>
        <end position="100"/>
    </location>
</feature>
<accession>A0A7W6IEP1</accession>
<dbReference type="Proteomes" id="UP000519439">
    <property type="component" value="Unassembled WGS sequence"/>
</dbReference>
<evidence type="ECO:0000256" key="6">
    <source>
        <dbReference type="ARBA" id="ARBA00022882"/>
    </source>
</evidence>
<dbReference type="InterPro" id="IPR005821">
    <property type="entry name" value="Ion_trans_dom"/>
</dbReference>
<evidence type="ECO:0000313" key="16">
    <source>
        <dbReference type="Proteomes" id="UP000519439"/>
    </source>
</evidence>
<keyword evidence="2" id="KW-0813">Transport</keyword>
<dbReference type="SMART" id="SM00100">
    <property type="entry name" value="cNMP"/>
    <property type="match status" value="1"/>
</dbReference>
<dbReference type="InterPro" id="IPR028325">
    <property type="entry name" value="VG_K_chnl"/>
</dbReference>
<evidence type="ECO:0000256" key="2">
    <source>
        <dbReference type="ARBA" id="ARBA00022448"/>
    </source>
</evidence>
<feature type="transmembrane region" description="Helical" evidence="13">
    <location>
        <begin position="141"/>
        <end position="162"/>
    </location>
</feature>
<dbReference type="PANTHER" id="PTHR11537">
    <property type="entry name" value="VOLTAGE-GATED POTASSIUM CHANNEL"/>
    <property type="match status" value="1"/>
</dbReference>
<keyword evidence="9" id="KW-0406">Ion transport</keyword>
<dbReference type="InterPro" id="IPR027359">
    <property type="entry name" value="Volt_channel_dom_sf"/>
</dbReference>
<name>A0A7W6IEP1_9HYPH</name>
<reference evidence="15 16" key="1">
    <citation type="submission" date="2020-08" db="EMBL/GenBank/DDBJ databases">
        <title>Genomic Encyclopedia of Type Strains, Phase IV (KMG-IV): sequencing the most valuable type-strain genomes for metagenomic binning, comparative biology and taxonomic classification.</title>
        <authorList>
            <person name="Goeker M."/>
        </authorList>
    </citation>
    <scope>NUCLEOTIDE SEQUENCE [LARGE SCALE GENOMIC DNA]</scope>
    <source>
        <strain evidence="15 16">DSM 15743</strain>
    </source>
</reference>
<dbReference type="PROSITE" id="PS00888">
    <property type="entry name" value="CNMP_BINDING_1"/>
    <property type="match status" value="1"/>
</dbReference>
<proteinExistence type="predicted"/>
<dbReference type="InterPro" id="IPR014710">
    <property type="entry name" value="RmlC-like_jellyroll"/>
</dbReference>
<evidence type="ECO:0000256" key="13">
    <source>
        <dbReference type="SAM" id="Phobius"/>
    </source>
</evidence>
<dbReference type="Gene3D" id="1.20.120.350">
    <property type="entry name" value="Voltage-gated potassium channels. Chain C"/>
    <property type="match status" value="1"/>
</dbReference>
<gene>
    <name evidence="15" type="ORF">GGR34_001423</name>
</gene>
<dbReference type="Gene3D" id="2.60.120.10">
    <property type="entry name" value="Jelly Rolls"/>
    <property type="match status" value="1"/>
</dbReference>
<dbReference type="Gene3D" id="1.10.287.70">
    <property type="match status" value="1"/>
</dbReference>
<dbReference type="PRINTS" id="PR01333">
    <property type="entry name" value="2POREKCHANEL"/>
</dbReference>
<dbReference type="InterPro" id="IPR018490">
    <property type="entry name" value="cNMP-bd_dom_sf"/>
</dbReference>
<evidence type="ECO:0000256" key="8">
    <source>
        <dbReference type="ARBA" id="ARBA00022989"/>
    </source>
</evidence>
<keyword evidence="4 13" id="KW-0812">Transmembrane</keyword>
<keyword evidence="5" id="KW-0631">Potassium channel</keyword>
<evidence type="ECO:0000256" key="11">
    <source>
        <dbReference type="ARBA" id="ARBA00023303"/>
    </source>
</evidence>
<feature type="region of interest" description="Disordered" evidence="12">
    <location>
        <begin position="338"/>
        <end position="359"/>
    </location>
</feature>
<comment type="caution">
    <text evidence="15">The sequence shown here is derived from an EMBL/GenBank/DDBJ whole genome shotgun (WGS) entry which is preliminary data.</text>
</comment>
<feature type="domain" description="Cyclic nucleotide-binding" evidence="14">
    <location>
        <begin position="247"/>
        <end position="336"/>
    </location>
</feature>
<dbReference type="AlphaFoldDB" id="A0A7W6IEP1"/>
<feature type="transmembrane region" description="Helical" evidence="13">
    <location>
        <begin position="203"/>
        <end position="226"/>
    </location>
</feature>
<dbReference type="SUPFAM" id="SSF81324">
    <property type="entry name" value="Voltage-gated potassium channels"/>
    <property type="match status" value="1"/>
</dbReference>
<keyword evidence="6" id="KW-0851">Voltage-gated channel</keyword>
<dbReference type="EMBL" id="JACIDC010000004">
    <property type="protein sequence ID" value="MBB4039776.1"/>
    <property type="molecule type" value="Genomic_DNA"/>
</dbReference>
<dbReference type="PROSITE" id="PS00889">
    <property type="entry name" value="CNMP_BINDING_2"/>
    <property type="match status" value="1"/>
</dbReference>
<evidence type="ECO:0000256" key="1">
    <source>
        <dbReference type="ARBA" id="ARBA00004141"/>
    </source>
</evidence>